<feature type="transmembrane region" description="Helical" evidence="11">
    <location>
        <begin position="295"/>
        <end position="316"/>
    </location>
</feature>
<dbReference type="Pfam" id="PF07690">
    <property type="entry name" value="MFS_1"/>
    <property type="match status" value="1"/>
</dbReference>
<dbReference type="EC" id="3.2.1.23" evidence="8"/>
<dbReference type="InterPro" id="IPR019801">
    <property type="entry name" value="Glyco_hydro_35_CS"/>
</dbReference>
<evidence type="ECO:0000256" key="10">
    <source>
        <dbReference type="SAM" id="MobiDB-lite"/>
    </source>
</evidence>
<gene>
    <name evidence="13" type="ORF">GCM10009576_029060</name>
</gene>
<feature type="domain" description="Major facilitator superfamily (MFS) profile" evidence="12">
    <location>
        <begin position="1"/>
        <end position="379"/>
    </location>
</feature>
<protein>
    <recommendedName>
        <fullName evidence="8">Beta-galactosidase</fullName>
        <ecNumber evidence="8">3.2.1.23</ecNumber>
    </recommendedName>
</protein>
<dbReference type="Gene3D" id="2.60.120.260">
    <property type="entry name" value="Galactose-binding domain-like"/>
    <property type="match status" value="2"/>
</dbReference>
<evidence type="ECO:0000313" key="13">
    <source>
        <dbReference type="EMBL" id="GAA0977221.1"/>
    </source>
</evidence>
<evidence type="ECO:0000256" key="9">
    <source>
        <dbReference type="RuleBase" id="RU003679"/>
    </source>
</evidence>
<dbReference type="InterPro" id="IPR020846">
    <property type="entry name" value="MFS_dom"/>
</dbReference>
<feature type="compositionally biased region" description="Low complexity" evidence="10">
    <location>
        <begin position="384"/>
        <end position="393"/>
    </location>
</feature>
<dbReference type="EMBL" id="BAAAIE010000014">
    <property type="protein sequence ID" value="GAA0977221.1"/>
    <property type="molecule type" value="Genomic_DNA"/>
</dbReference>
<name>A0ABN1S7M3_9ACTN</name>
<reference evidence="13 14" key="1">
    <citation type="journal article" date="2019" name="Int. J. Syst. Evol. Microbiol.">
        <title>The Global Catalogue of Microorganisms (GCM) 10K type strain sequencing project: providing services to taxonomists for standard genome sequencing and annotation.</title>
        <authorList>
            <consortium name="The Broad Institute Genomics Platform"/>
            <consortium name="The Broad Institute Genome Sequencing Center for Infectious Disease"/>
            <person name="Wu L."/>
            <person name="Ma J."/>
        </authorList>
    </citation>
    <scope>NUCLEOTIDE SEQUENCE [LARGE SCALE GENOMIC DNA]</scope>
    <source>
        <strain evidence="13 14">JCM 11445</strain>
    </source>
</reference>
<evidence type="ECO:0000256" key="4">
    <source>
        <dbReference type="ARBA" id="ARBA00022801"/>
    </source>
</evidence>
<feature type="transmembrane region" description="Helical" evidence="11">
    <location>
        <begin position="203"/>
        <end position="220"/>
    </location>
</feature>
<evidence type="ECO:0000256" key="1">
    <source>
        <dbReference type="ARBA" id="ARBA00004651"/>
    </source>
</evidence>
<evidence type="ECO:0000256" key="5">
    <source>
        <dbReference type="ARBA" id="ARBA00022989"/>
    </source>
</evidence>
<evidence type="ECO:0000256" key="8">
    <source>
        <dbReference type="RuleBase" id="RU000675"/>
    </source>
</evidence>
<dbReference type="InterPro" id="IPR011701">
    <property type="entry name" value="MFS"/>
</dbReference>
<keyword evidence="3 11" id="KW-0812">Transmembrane</keyword>
<keyword evidence="14" id="KW-1185">Reference proteome</keyword>
<organism evidence="13 14">
    <name type="scientific">Streptomyces rhizosphaericus</name>
    <dbReference type="NCBI Taxonomy" id="114699"/>
    <lineage>
        <taxon>Bacteria</taxon>
        <taxon>Bacillati</taxon>
        <taxon>Actinomycetota</taxon>
        <taxon>Actinomycetes</taxon>
        <taxon>Kitasatosporales</taxon>
        <taxon>Streptomycetaceae</taxon>
        <taxon>Streptomyces</taxon>
        <taxon>Streptomyces violaceusniger group</taxon>
    </lineage>
</organism>
<feature type="transmembrane region" description="Helical" evidence="11">
    <location>
        <begin position="90"/>
        <end position="108"/>
    </location>
</feature>
<dbReference type="SUPFAM" id="SSF51445">
    <property type="entry name" value="(Trans)glycosidases"/>
    <property type="match status" value="1"/>
</dbReference>
<feature type="transmembrane region" description="Helical" evidence="11">
    <location>
        <begin position="66"/>
        <end position="84"/>
    </location>
</feature>
<keyword evidence="5 11" id="KW-1133">Transmembrane helix</keyword>
<keyword evidence="6 11" id="KW-0472">Membrane</keyword>
<dbReference type="Pfam" id="PF01301">
    <property type="entry name" value="Glyco_hydro_35"/>
    <property type="match status" value="1"/>
</dbReference>
<dbReference type="InterPro" id="IPR017853">
    <property type="entry name" value="GH"/>
</dbReference>
<dbReference type="InterPro" id="IPR048912">
    <property type="entry name" value="BetaGal1-like_ABD1"/>
</dbReference>
<evidence type="ECO:0000256" key="6">
    <source>
        <dbReference type="ARBA" id="ARBA00023136"/>
    </source>
</evidence>
<dbReference type="PROSITE" id="PS01182">
    <property type="entry name" value="GLYCOSYL_HYDROL_F35"/>
    <property type="match status" value="1"/>
</dbReference>
<dbReference type="Proteomes" id="UP001500033">
    <property type="component" value="Unassembled WGS sequence"/>
</dbReference>
<evidence type="ECO:0000256" key="2">
    <source>
        <dbReference type="ARBA" id="ARBA00009809"/>
    </source>
</evidence>
<comment type="catalytic activity">
    <reaction evidence="8">
        <text>Hydrolysis of terminal non-reducing beta-D-galactose residues in beta-D-galactosides.</text>
        <dbReference type="EC" id="3.2.1.23"/>
    </reaction>
</comment>
<dbReference type="InterPro" id="IPR048913">
    <property type="entry name" value="BetaGal_gal-bd"/>
</dbReference>
<comment type="subcellular location">
    <subcellularLocation>
        <location evidence="1">Cell membrane</location>
        <topology evidence="1">Multi-pass membrane protein</topology>
    </subcellularLocation>
</comment>
<dbReference type="SUPFAM" id="SSF49785">
    <property type="entry name" value="Galactose-binding domain-like"/>
    <property type="match status" value="1"/>
</dbReference>
<dbReference type="InterPro" id="IPR036259">
    <property type="entry name" value="MFS_trans_sf"/>
</dbReference>
<dbReference type="Gene3D" id="3.20.20.80">
    <property type="entry name" value="Glycosidases"/>
    <property type="match status" value="1"/>
</dbReference>
<feature type="transmembrane region" description="Helical" evidence="11">
    <location>
        <begin position="356"/>
        <end position="375"/>
    </location>
</feature>
<keyword evidence="7 8" id="KW-0326">Glycosidase</keyword>
<dbReference type="InterPro" id="IPR001944">
    <property type="entry name" value="Glycoside_Hdrlase_35"/>
</dbReference>
<evidence type="ECO:0000256" key="3">
    <source>
        <dbReference type="ARBA" id="ARBA00022692"/>
    </source>
</evidence>
<evidence type="ECO:0000259" key="12">
    <source>
        <dbReference type="PROSITE" id="PS50850"/>
    </source>
</evidence>
<dbReference type="Pfam" id="PF21467">
    <property type="entry name" value="BetaGal_gal-bd"/>
    <property type="match status" value="1"/>
</dbReference>
<evidence type="ECO:0000256" key="7">
    <source>
        <dbReference type="ARBA" id="ARBA00023295"/>
    </source>
</evidence>
<feature type="transmembrane region" description="Helical" evidence="11">
    <location>
        <begin position="148"/>
        <end position="171"/>
    </location>
</feature>
<feature type="region of interest" description="Disordered" evidence="10">
    <location>
        <begin position="384"/>
        <end position="432"/>
    </location>
</feature>
<dbReference type="PRINTS" id="PR00742">
    <property type="entry name" value="GLHYDRLASE35"/>
</dbReference>
<keyword evidence="4 8" id="KW-0378">Hydrolase</keyword>
<evidence type="ECO:0000256" key="11">
    <source>
        <dbReference type="SAM" id="Phobius"/>
    </source>
</evidence>
<dbReference type="PANTHER" id="PTHR23421">
    <property type="entry name" value="BETA-GALACTOSIDASE RELATED"/>
    <property type="match status" value="1"/>
</dbReference>
<feature type="compositionally biased region" description="Pro residues" evidence="10">
    <location>
        <begin position="408"/>
        <end position="424"/>
    </location>
</feature>
<feature type="transmembrane region" description="Helical" evidence="11">
    <location>
        <begin position="271"/>
        <end position="289"/>
    </location>
</feature>
<feature type="transmembrane region" description="Helical" evidence="11">
    <location>
        <begin position="235"/>
        <end position="259"/>
    </location>
</feature>
<dbReference type="Gene3D" id="1.20.1250.20">
    <property type="entry name" value="MFS general substrate transporter like domains"/>
    <property type="match status" value="2"/>
</dbReference>
<dbReference type="PROSITE" id="PS50850">
    <property type="entry name" value="MFS"/>
    <property type="match status" value="1"/>
</dbReference>
<sequence>MAASCGGFVLIGALQALYGPSIPALRDTYGLSPSAAGMGLSAHFIGAVAGVLVFDRLFGRIGNRRLLGWSYLLMAGGAAGFAFAPAWPVALGLALLAGLGFGGIDYGLNQLFAVGFGRRSAAMLNILNAHFGIGAVLGPALIGLVGSAHYPAVFLGFAALTLPLLLCLAGVRDEAPPRGGDTGAGEDAAADTGVRRRVRARSLATVLGAFVVLYVLHVAIESGVGGWEPTHLEAIGYGATAAASATSAFWLMMTVGRFLVAPLALRWSAQAIIAVSCAGMTGCLLLAAIPAAAPYAYAGAGLFIAPIFPTGLPWLLRAAPRAHRAGALVMAASMIGGVAAPPALGKAIELAGVRAVPLILCAISAVCLITTGWLIRAASPSVLPTSSPVLPRSSPVPPTSSPVRPTSSPAPPTSPELPTPPELPPARRARPRRRKDLLTPMSAAPPALTLSDDGFLLHGEPFRILSGALHYFRTHPDQWADRLRKARLLGLNTVETYVPWNLHQPAPGTLDLDGLLDLPRFLELAHAEGLRVLLRPGPYICAEWEGGGLPSWLTAQPGLRPRSRDPRFTAAVDAYLDLLLPPLAPHMAARGGPVIAVQVENEYGAYGDDTAYLAYLADALRTRGVEELLFTCDQADKAKLAAGSLPGVLTTGTFGGRAEESLEVLRAHQESGPLMCAEFWIGWFDHWGEPHHIRAADDAATDLDTLLSAGASVNIYMFHGGTNFGFTAGANHDHAYTPAVTSYDYDAVLTECGDPGPKYAAFRDVIARHAAVPDEPVPEPSPKLPPTDVTLTDSANALVCAEFLSPGEQFTDPPTMERLGQAYGFVLYGTELPALGDRVLRFTGGVGDRAQVFVNGAPAGVLERERHEDTLHVRSPEYGARLDVLVENMGRANYGPRIGDPKGITGPVTLDGEPLENWTCHPLPLDRLPELPFRGTDTPVAGPSFHRGTFTVDTPADAFLALPGWTKGVAWINGFNLGRYWSRGPQRRLYVPAPVLRPGANELVLLELHAASTRTVRLTDEPDLGWTDET</sequence>
<comment type="similarity">
    <text evidence="2 9">Belongs to the glycosyl hydrolase 35 family.</text>
</comment>
<dbReference type="SUPFAM" id="SSF103473">
    <property type="entry name" value="MFS general substrate transporter"/>
    <property type="match status" value="1"/>
</dbReference>
<proteinExistence type="inferred from homology"/>
<feature type="transmembrane region" description="Helical" evidence="11">
    <location>
        <begin position="36"/>
        <end position="54"/>
    </location>
</feature>
<dbReference type="InterPro" id="IPR031330">
    <property type="entry name" value="Gly_Hdrlase_35_cat"/>
</dbReference>
<dbReference type="Pfam" id="PF21317">
    <property type="entry name" value="BetaGal_ABD_1"/>
    <property type="match status" value="1"/>
</dbReference>
<dbReference type="InterPro" id="IPR008979">
    <property type="entry name" value="Galactose-bd-like_sf"/>
</dbReference>
<feature type="transmembrane region" description="Helical" evidence="11">
    <location>
        <begin position="120"/>
        <end position="142"/>
    </location>
</feature>
<accession>A0ABN1S7M3</accession>
<evidence type="ECO:0000313" key="14">
    <source>
        <dbReference type="Proteomes" id="UP001500033"/>
    </source>
</evidence>
<comment type="caution">
    <text evidence="13">The sequence shown here is derived from an EMBL/GenBank/DDBJ whole genome shotgun (WGS) entry which is preliminary data.</text>
</comment>